<feature type="compositionally biased region" description="Basic residues" evidence="1">
    <location>
        <begin position="257"/>
        <end position="275"/>
    </location>
</feature>
<proteinExistence type="predicted"/>
<feature type="compositionally biased region" description="Basic and acidic residues" evidence="1">
    <location>
        <begin position="66"/>
        <end position="75"/>
    </location>
</feature>
<evidence type="ECO:0000313" key="2">
    <source>
        <dbReference type="EMBL" id="CAA9575112.1"/>
    </source>
</evidence>
<gene>
    <name evidence="2" type="ORF">AVDCRST_MAG88-2743</name>
</gene>
<name>A0A6J4VCU4_9BACT</name>
<feature type="compositionally biased region" description="Basic residues" evidence="1">
    <location>
        <begin position="311"/>
        <end position="325"/>
    </location>
</feature>
<feature type="compositionally biased region" description="Low complexity" evidence="1">
    <location>
        <begin position="10"/>
        <end position="20"/>
    </location>
</feature>
<feature type="non-terminal residue" evidence="2">
    <location>
        <position position="345"/>
    </location>
</feature>
<protein>
    <submittedName>
        <fullName evidence="2">Transcriptional regulator, DeoR family</fullName>
    </submittedName>
</protein>
<feature type="region of interest" description="Disordered" evidence="1">
    <location>
        <begin position="1"/>
        <end position="217"/>
    </location>
</feature>
<reference evidence="2" key="1">
    <citation type="submission" date="2020-02" db="EMBL/GenBank/DDBJ databases">
        <authorList>
            <person name="Meier V. D."/>
        </authorList>
    </citation>
    <scope>NUCLEOTIDE SEQUENCE</scope>
    <source>
        <strain evidence="2">AVDCRST_MAG88</strain>
    </source>
</reference>
<feature type="region of interest" description="Disordered" evidence="1">
    <location>
        <begin position="246"/>
        <end position="276"/>
    </location>
</feature>
<organism evidence="2">
    <name type="scientific">uncultured Thermomicrobiales bacterium</name>
    <dbReference type="NCBI Taxonomy" id="1645740"/>
    <lineage>
        <taxon>Bacteria</taxon>
        <taxon>Pseudomonadati</taxon>
        <taxon>Thermomicrobiota</taxon>
        <taxon>Thermomicrobia</taxon>
        <taxon>Thermomicrobiales</taxon>
        <taxon>environmental samples</taxon>
    </lineage>
</organism>
<feature type="compositionally biased region" description="Basic residues" evidence="1">
    <location>
        <begin position="109"/>
        <end position="124"/>
    </location>
</feature>
<sequence>ARRSVALDSAPAPGGRTAHGAGAGGAAGGLRADDLSRPRRAQRGGGAGLGRTWTGRRLRPGGGLPHRPDRPDRRRGAGVVDRRPRRSPGRSGTGPGAGRRDPQAPGRPPRGRPARRRAGARAHPPRSGPLAPAARGGAPSPRDRGGGLGGPPAAAHLRAGEWGGDRTARRAARSRRQGERLVSRRAPSGGGRGGGRAAGLPRLAHPGPRADRRAFRAPGRVRPGRLLVRLVRRLRAELEPLHRDGARLGGIRPRPTAARRRRGRGPRRRGVRARGRRECDAAARLRVVRVGVRPGRLLRSGGRGVGAAGTARRRRSDGGRHRRPLRRGDGRQRASLTGRSHRPSV</sequence>
<feature type="compositionally biased region" description="Gly residues" evidence="1">
    <location>
        <begin position="188"/>
        <end position="197"/>
    </location>
</feature>
<dbReference type="EMBL" id="CADCWM010000666">
    <property type="protein sequence ID" value="CAA9575112.1"/>
    <property type="molecule type" value="Genomic_DNA"/>
</dbReference>
<feature type="non-terminal residue" evidence="2">
    <location>
        <position position="1"/>
    </location>
</feature>
<accession>A0A6J4VCU4</accession>
<feature type="region of interest" description="Disordered" evidence="1">
    <location>
        <begin position="296"/>
        <end position="345"/>
    </location>
</feature>
<feature type="compositionally biased region" description="Low complexity" evidence="1">
    <location>
        <begin position="128"/>
        <end position="140"/>
    </location>
</feature>
<dbReference type="AlphaFoldDB" id="A0A6J4VCU4"/>
<evidence type="ECO:0000256" key="1">
    <source>
        <dbReference type="SAM" id="MobiDB-lite"/>
    </source>
</evidence>